<evidence type="ECO:0000256" key="1">
    <source>
        <dbReference type="SAM" id="MobiDB-lite"/>
    </source>
</evidence>
<dbReference type="KEGG" id="hai:109391166"/>
<evidence type="ECO:0000313" key="2">
    <source>
        <dbReference type="Proteomes" id="UP000694851"/>
    </source>
</evidence>
<gene>
    <name evidence="3" type="primary">LOC109391166</name>
</gene>
<protein>
    <submittedName>
        <fullName evidence="3">Uncharacterized protein LOC109391166</fullName>
    </submittedName>
</protein>
<proteinExistence type="predicted"/>
<keyword evidence="2" id="KW-1185">Reference proteome</keyword>
<sequence>MTGQSPSLLPPWHPCVLEEPPPGWAVRPQPGTRSAVILKPCQGVSTAFEGTHPCLPGRMPGGLFLLHLCGPLRPGRHPRGRRTTGKAPSPCWPSLGTVCPPFPPLLVLCAEGGGAAPAPSLFLLPLLWACQECREIRGRGHRKCLHPSKDSSSCKWRELGEGRGRRKVVPPPRPARTSQPCRQKGSFSPALAHCECPLRGDAEGRSPVVSLAQAGLREARCRSCSLNAGSLQSRLSGDPAPEPLRKQVRSGGLSLLPPRGAPVRANLSPFSGGHPACHPHQGRASAYPGLCAGACFPGTTARQTVQDGKQSRMVLPAFSPLRCCGLAPSWWLLPEVSWGGRVM</sequence>
<feature type="region of interest" description="Disordered" evidence="1">
    <location>
        <begin position="147"/>
        <end position="184"/>
    </location>
</feature>
<dbReference type="AlphaFoldDB" id="A0A8B7SNR1"/>
<organism evidence="2 3">
    <name type="scientific">Hipposideros armiger</name>
    <name type="common">Great Himalayan leaf-nosed bat</name>
    <dbReference type="NCBI Taxonomy" id="186990"/>
    <lineage>
        <taxon>Eukaryota</taxon>
        <taxon>Metazoa</taxon>
        <taxon>Chordata</taxon>
        <taxon>Craniata</taxon>
        <taxon>Vertebrata</taxon>
        <taxon>Euteleostomi</taxon>
        <taxon>Mammalia</taxon>
        <taxon>Eutheria</taxon>
        <taxon>Laurasiatheria</taxon>
        <taxon>Chiroptera</taxon>
        <taxon>Yinpterochiroptera</taxon>
        <taxon>Rhinolophoidea</taxon>
        <taxon>Hipposideridae</taxon>
        <taxon>Hipposideros</taxon>
    </lineage>
</organism>
<reference evidence="3" key="1">
    <citation type="submission" date="2025-08" db="UniProtKB">
        <authorList>
            <consortium name="RefSeq"/>
        </authorList>
    </citation>
    <scope>IDENTIFICATION</scope>
    <source>
        <tissue evidence="3">Muscle</tissue>
    </source>
</reference>
<dbReference type="Proteomes" id="UP000694851">
    <property type="component" value="Unplaced"/>
</dbReference>
<evidence type="ECO:0000313" key="3">
    <source>
        <dbReference type="RefSeq" id="XP_019514008.1"/>
    </source>
</evidence>
<dbReference type="RefSeq" id="XP_019514008.1">
    <property type="nucleotide sequence ID" value="XM_019658463.1"/>
</dbReference>
<name>A0A8B7SNR1_HIPAR</name>
<accession>A0A8B7SNR1</accession>
<dbReference type="GeneID" id="109391166"/>